<dbReference type="Pfam" id="PF25013">
    <property type="entry name" value="LRR_Zer-1"/>
    <property type="match status" value="1"/>
</dbReference>
<proteinExistence type="inferred from homology"/>
<evidence type="ECO:0000256" key="7">
    <source>
        <dbReference type="SAM" id="MobiDB-lite"/>
    </source>
</evidence>
<feature type="region of interest" description="Disordered" evidence="7">
    <location>
        <begin position="808"/>
        <end position="831"/>
    </location>
</feature>
<dbReference type="PANTHER" id="PTHR12904:SF23">
    <property type="entry name" value="PROTEIN ZER-1 HOMOLOG"/>
    <property type="match status" value="1"/>
</dbReference>
<dbReference type="InterPro" id="IPR055142">
    <property type="entry name" value="ZER1-like_C"/>
</dbReference>
<comment type="similarity">
    <text evidence="1">Belongs to the zyg-11 family.</text>
</comment>
<sequence length="831" mass="94425">MERFKTIWEPNSPDSLTDIVTRYCLRNPSTYSQLFEFDSKTNEERLLPDKPLTKHIAFKSVEELLMGKPKKDSFAPRVYRRLHPGIHLPAVICEKFFSIAQEEGIDVNDAFINVFADTESTPLRSVSINGSSITNNGLDMLLKHRLRDLEIQDCLDLNTRSFGTMNEYSNNLVNLTVGRLTDLLPHVVATFCCQFDDECDCEGHPLDYNFKAYRLSSLCINDIGSYRGEHFIEFLLKSLVNLTHLDLSGLFAFHHMQHAEFLKQVPKLVSLVLYNVIGIEAGLKDICQLKKLKHLDISRQMEYLQRSADFKNPYHVLKEISENLPELESLDISGTNLDDCDVCDGKIDSGCDIRGLESRVGNPLRFLGLYNTRMGACSRTNIPALEITGDANERQIIAAGRHYIDRQEMIYNVLNDLYHIFRFGTCNNLKEALDIIVLGMQNHITDSVIQISGSASLYYVLTSPINTLINVKMKRKIIVTLLNAMFNHKKDSVMMRNGCITLCQFDIPKDVLFDYERLVRILLYIVSHRSNSPENMEESNFLERASIFLLNSLACQVDGQQKLLVGSLGAMERMLDIIRHRVDKEICDHVMEIAWSTLWNVTDETPINCKRFLDNGGMKLFLQCKDVFPDRQELLRNMMGLLGNVAEVPSLRPQLMTREFVAEFSMLLDSNTDGIEVSYNAAGVLAHMASDGPSAWTIEDPSRVEVLSKMVVAIQRWNLHSSRNINYRSFEPILRLVNVHHTPQCQHWAMWALANLTFVDNKYCALVEQEGGLSLLDQLLNGNFGSTLPYSSVLELAATVRDNVTRWKNGRSSSPIRNSHEDGGDDNDAID</sequence>
<dbReference type="AlphaFoldDB" id="A0A0K2TYN5"/>
<evidence type="ECO:0000259" key="9">
    <source>
        <dbReference type="Pfam" id="PF25013"/>
    </source>
</evidence>
<evidence type="ECO:0000256" key="1">
    <source>
        <dbReference type="ARBA" id="ARBA00009420"/>
    </source>
</evidence>
<reference evidence="10" key="1">
    <citation type="submission" date="2014-05" db="EMBL/GenBank/DDBJ databases">
        <authorList>
            <person name="Chronopoulou M."/>
        </authorList>
    </citation>
    <scope>NUCLEOTIDE SEQUENCE</scope>
    <source>
        <tissue evidence="10">Whole organism</tissue>
    </source>
</reference>
<dbReference type="InterPro" id="IPR056845">
    <property type="entry name" value="LRR_Zer-1"/>
</dbReference>
<evidence type="ECO:0000256" key="5">
    <source>
        <dbReference type="ARBA" id="ARBA00067612"/>
    </source>
</evidence>
<dbReference type="InterPro" id="IPR032675">
    <property type="entry name" value="LRR_dom_sf"/>
</dbReference>
<evidence type="ECO:0000256" key="2">
    <source>
        <dbReference type="ARBA" id="ARBA00022614"/>
    </source>
</evidence>
<dbReference type="FunFam" id="1.25.10.10:FF:000111">
    <property type="entry name" value="Protein zer-1 homolog"/>
    <property type="match status" value="1"/>
</dbReference>
<dbReference type="SUPFAM" id="SSF48371">
    <property type="entry name" value="ARM repeat"/>
    <property type="match status" value="1"/>
</dbReference>
<evidence type="ECO:0000256" key="3">
    <source>
        <dbReference type="ARBA" id="ARBA00022737"/>
    </source>
</evidence>
<organism evidence="10">
    <name type="scientific">Lepeophtheirus salmonis</name>
    <name type="common">Salmon louse</name>
    <name type="synonym">Caligus salmonis</name>
    <dbReference type="NCBI Taxonomy" id="72036"/>
    <lineage>
        <taxon>Eukaryota</taxon>
        <taxon>Metazoa</taxon>
        <taxon>Ecdysozoa</taxon>
        <taxon>Arthropoda</taxon>
        <taxon>Crustacea</taxon>
        <taxon>Multicrustacea</taxon>
        <taxon>Hexanauplia</taxon>
        <taxon>Copepoda</taxon>
        <taxon>Siphonostomatoida</taxon>
        <taxon>Caligidae</taxon>
        <taxon>Lepeophtheirus</taxon>
    </lineage>
</organism>
<dbReference type="OrthoDB" id="5783533at2759"/>
<keyword evidence="3" id="KW-0677">Repeat</keyword>
<feature type="domain" description="Zer-1-like leucine-rich repeats region" evidence="9">
    <location>
        <begin position="235"/>
        <end position="372"/>
    </location>
</feature>
<name>A0A0K2TYN5_LEPSM</name>
<keyword evidence="4" id="KW-0833">Ubl conjugation pathway</keyword>
<evidence type="ECO:0000256" key="4">
    <source>
        <dbReference type="ARBA" id="ARBA00022786"/>
    </source>
</evidence>
<evidence type="ECO:0000259" key="8">
    <source>
        <dbReference type="Pfam" id="PF22964"/>
    </source>
</evidence>
<dbReference type="PANTHER" id="PTHR12904">
    <property type="match status" value="1"/>
</dbReference>
<dbReference type="Gene3D" id="3.80.10.10">
    <property type="entry name" value="Ribonuclease Inhibitor"/>
    <property type="match status" value="1"/>
</dbReference>
<dbReference type="SUPFAM" id="SSF52047">
    <property type="entry name" value="RNI-like"/>
    <property type="match status" value="1"/>
</dbReference>
<protein>
    <recommendedName>
        <fullName evidence="5">Protein zer-1 homolog</fullName>
    </recommendedName>
    <alternativeName>
        <fullName evidence="6">Zyg-11 homolog B-like protein</fullName>
    </alternativeName>
</protein>
<evidence type="ECO:0000256" key="6">
    <source>
        <dbReference type="ARBA" id="ARBA00081214"/>
    </source>
</evidence>
<evidence type="ECO:0000313" key="10">
    <source>
        <dbReference type="EMBL" id="CDW30471.1"/>
    </source>
</evidence>
<accession>A0A0K2TYN5</accession>
<dbReference type="InterPro" id="IPR051341">
    <property type="entry name" value="Zyg-11_UBL_adapter"/>
</dbReference>
<dbReference type="Pfam" id="PF22964">
    <property type="entry name" value="ZER1-like_2nd"/>
    <property type="match status" value="1"/>
</dbReference>
<dbReference type="InterPro" id="IPR011989">
    <property type="entry name" value="ARM-like"/>
</dbReference>
<dbReference type="InterPro" id="IPR016024">
    <property type="entry name" value="ARM-type_fold"/>
</dbReference>
<keyword evidence="2" id="KW-0433">Leucine-rich repeat</keyword>
<dbReference type="GO" id="GO:0031462">
    <property type="term" value="C:Cul2-RING ubiquitin ligase complex"/>
    <property type="evidence" value="ECO:0007669"/>
    <property type="project" value="TreeGrafter"/>
</dbReference>
<feature type="domain" description="Protein zer-1 homolog-like C-terminal" evidence="8">
    <location>
        <begin position="439"/>
        <end position="804"/>
    </location>
</feature>
<dbReference type="EMBL" id="HACA01013110">
    <property type="protein sequence ID" value="CDW30471.1"/>
    <property type="molecule type" value="Transcribed_RNA"/>
</dbReference>
<dbReference type="Gene3D" id="1.25.10.10">
    <property type="entry name" value="Leucine-rich Repeat Variant"/>
    <property type="match status" value="1"/>
</dbReference>